<evidence type="ECO:0000256" key="1">
    <source>
        <dbReference type="ARBA" id="ARBA00004251"/>
    </source>
</evidence>
<dbReference type="InterPro" id="IPR051378">
    <property type="entry name" value="Cell2Cell_Antifungal"/>
</dbReference>
<dbReference type="GO" id="GO:0005886">
    <property type="term" value="C:plasma membrane"/>
    <property type="evidence" value="ECO:0007669"/>
    <property type="project" value="UniProtKB-SubCell"/>
</dbReference>
<keyword evidence="4" id="KW-0677">Repeat</keyword>
<dbReference type="PANTHER" id="PTHR32080:SF27">
    <property type="entry name" value="OS01G0548750 PROTEIN"/>
    <property type="match status" value="1"/>
</dbReference>
<dbReference type="GO" id="GO:0016301">
    <property type="term" value="F:kinase activity"/>
    <property type="evidence" value="ECO:0007669"/>
    <property type="project" value="UniProtKB-KW"/>
</dbReference>
<dbReference type="EMBL" id="JAUJYO010000012">
    <property type="protein sequence ID" value="KAK1302170.1"/>
    <property type="molecule type" value="Genomic_DNA"/>
</dbReference>
<feature type="signal peptide" evidence="9">
    <location>
        <begin position="1"/>
        <end position="22"/>
    </location>
</feature>
<comment type="subcellular location">
    <subcellularLocation>
        <location evidence="7">Cell junction</location>
        <location evidence="7">Plasmodesma</location>
    </subcellularLocation>
    <subcellularLocation>
        <location evidence="1">Cell membrane</location>
        <topology evidence="1">Single-pass type I membrane protein</topology>
    </subcellularLocation>
</comment>
<reference evidence="11" key="2">
    <citation type="submission" date="2023-06" db="EMBL/GenBank/DDBJ databases">
        <authorList>
            <person name="Ma L."/>
            <person name="Liu K.-W."/>
            <person name="Li Z."/>
            <person name="Hsiao Y.-Y."/>
            <person name="Qi Y."/>
            <person name="Fu T."/>
            <person name="Tang G."/>
            <person name="Zhang D."/>
            <person name="Sun W.-H."/>
            <person name="Liu D.-K."/>
            <person name="Li Y."/>
            <person name="Chen G.-Z."/>
            <person name="Liu X.-D."/>
            <person name="Liao X.-Y."/>
            <person name="Jiang Y.-T."/>
            <person name="Yu X."/>
            <person name="Hao Y."/>
            <person name="Huang J."/>
            <person name="Zhao X.-W."/>
            <person name="Ke S."/>
            <person name="Chen Y.-Y."/>
            <person name="Wu W.-L."/>
            <person name="Hsu J.-L."/>
            <person name="Lin Y.-F."/>
            <person name="Huang M.-D."/>
            <person name="Li C.-Y."/>
            <person name="Huang L."/>
            <person name="Wang Z.-W."/>
            <person name="Zhao X."/>
            <person name="Zhong W.-Y."/>
            <person name="Peng D.-H."/>
            <person name="Ahmad S."/>
            <person name="Lan S."/>
            <person name="Zhang J.-S."/>
            <person name="Tsai W.-C."/>
            <person name="Van De Peer Y."/>
            <person name="Liu Z.-J."/>
        </authorList>
    </citation>
    <scope>NUCLEOTIDE SEQUENCE</scope>
    <source>
        <strain evidence="11">CP</strain>
        <tissue evidence="11">Leaves</tissue>
    </source>
</reference>
<feature type="domain" description="Gnk2-homologous" evidence="10">
    <location>
        <begin position="28"/>
        <end position="133"/>
    </location>
</feature>
<reference evidence="11" key="1">
    <citation type="journal article" date="2023" name="Nat. Commun.">
        <title>Diploid and tetraploid genomes of Acorus and the evolution of monocots.</title>
        <authorList>
            <person name="Ma L."/>
            <person name="Liu K.W."/>
            <person name="Li Z."/>
            <person name="Hsiao Y.Y."/>
            <person name="Qi Y."/>
            <person name="Fu T."/>
            <person name="Tang G.D."/>
            <person name="Zhang D."/>
            <person name="Sun W.H."/>
            <person name="Liu D.K."/>
            <person name="Li Y."/>
            <person name="Chen G.Z."/>
            <person name="Liu X.D."/>
            <person name="Liao X.Y."/>
            <person name="Jiang Y.T."/>
            <person name="Yu X."/>
            <person name="Hao Y."/>
            <person name="Huang J."/>
            <person name="Zhao X.W."/>
            <person name="Ke S."/>
            <person name="Chen Y.Y."/>
            <person name="Wu W.L."/>
            <person name="Hsu J.L."/>
            <person name="Lin Y.F."/>
            <person name="Huang M.D."/>
            <person name="Li C.Y."/>
            <person name="Huang L."/>
            <person name="Wang Z.W."/>
            <person name="Zhao X."/>
            <person name="Zhong W.Y."/>
            <person name="Peng D.H."/>
            <person name="Ahmad S."/>
            <person name="Lan S."/>
            <person name="Zhang J.S."/>
            <person name="Tsai W.C."/>
            <person name="Van de Peer Y."/>
            <person name="Liu Z.J."/>
        </authorList>
    </citation>
    <scope>NUCLEOTIDE SEQUENCE</scope>
    <source>
        <strain evidence="11">CP</strain>
    </source>
</reference>
<sequence length="152" mass="16142">MSPHSLSLLYLLFSVSITPSLSDPRSSEAALICGNQTASNSTRQTVITNFSSAMEAVSTQISSSSYARTVNGTGNETVFAFSECMKDLSRSDCELCVAQCKTRLYSCQPFSKLIRSGRNYFDGCYLRFYNNSGGGGSGGSGGGNGNSTTELD</sequence>
<evidence type="ECO:0000313" key="12">
    <source>
        <dbReference type="Proteomes" id="UP001180020"/>
    </source>
</evidence>
<feature type="chain" id="PRO_5043900164" evidence="9">
    <location>
        <begin position="23"/>
        <end position="152"/>
    </location>
</feature>
<evidence type="ECO:0000256" key="8">
    <source>
        <dbReference type="ARBA" id="ARBA00038393"/>
    </source>
</evidence>
<evidence type="ECO:0000256" key="5">
    <source>
        <dbReference type="ARBA" id="ARBA00022949"/>
    </source>
</evidence>
<keyword evidence="11" id="KW-0418">Kinase</keyword>
<evidence type="ECO:0000256" key="7">
    <source>
        <dbReference type="ARBA" id="ARBA00024184"/>
    </source>
</evidence>
<proteinExistence type="inferred from homology"/>
<dbReference type="PROSITE" id="PS51473">
    <property type="entry name" value="GNK2"/>
    <property type="match status" value="1"/>
</dbReference>
<evidence type="ECO:0000256" key="2">
    <source>
        <dbReference type="ARBA" id="ARBA00022581"/>
    </source>
</evidence>
<dbReference type="CDD" id="cd23509">
    <property type="entry name" value="Gnk2-like"/>
    <property type="match status" value="1"/>
</dbReference>
<dbReference type="GO" id="GO:0009506">
    <property type="term" value="C:plasmodesma"/>
    <property type="evidence" value="ECO:0007669"/>
    <property type="project" value="UniProtKB-SubCell"/>
</dbReference>
<dbReference type="AlphaFoldDB" id="A0AAV9DM70"/>
<protein>
    <submittedName>
        <fullName evidence="11">Cysteine-rich receptor-like protein kinase 3</fullName>
    </submittedName>
</protein>
<comment type="similarity">
    <text evidence="8">Belongs to the cysteine-rich repeat secretory protein family. Plasmodesmata-located proteins (PDLD) subfamily.</text>
</comment>
<dbReference type="PANTHER" id="PTHR32080">
    <property type="entry name" value="ANTIFUNGAL PROTEIN GINKBILOBIN-2-LIKE"/>
    <property type="match status" value="1"/>
</dbReference>
<organism evidence="11 12">
    <name type="scientific">Acorus calamus</name>
    <name type="common">Sweet flag</name>
    <dbReference type="NCBI Taxonomy" id="4465"/>
    <lineage>
        <taxon>Eukaryota</taxon>
        <taxon>Viridiplantae</taxon>
        <taxon>Streptophyta</taxon>
        <taxon>Embryophyta</taxon>
        <taxon>Tracheophyta</taxon>
        <taxon>Spermatophyta</taxon>
        <taxon>Magnoliopsida</taxon>
        <taxon>Liliopsida</taxon>
        <taxon>Acoraceae</taxon>
        <taxon>Acorus</taxon>
    </lineage>
</organism>
<keyword evidence="12" id="KW-1185">Reference proteome</keyword>
<keyword evidence="3 9" id="KW-0732">Signal</keyword>
<dbReference type="Gene3D" id="3.30.430.20">
    <property type="entry name" value="Gnk2 domain, C-X8-C-X2-C motif"/>
    <property type="match status" value="1"/>
</dbReference>
<evidence type="ECO:0000259" key="10">
    <source>
        <dbReference type="PROSITE" id="PS51473"/>
    </source>
</evidence>
<keyword evidence="11" id="KW-0808">Transferase</keyword>
<dbReference type="Proteomes" id="UP001180020">
    <property type="component" value="Unassembled WGS sequence"/>
</dbReference>
<keyword evidence="11" id="KW-0675">Receptor</keyword>
<keyword evidence="2" id="KW-0945">Host-virus interaction</keyword>
<evidence type="ECO:0000313" key="11">
    <source>
        <dbReference type="EMBL" id="KAK1302170.1"/>
    </source>
</evidence>
<keyword evidence="6" id="KW-1015">Disulfide bond</keyword>
<dbReference type="InterPro" id="IPR038408">
    <property type="entry name" value="GNK2_sf"/>
</dbReference>
<dbReference type="Pfam" id="PF01657">
    <property type="entry name" value="Stress-antifung"/>
    <property type="match status" value="1"/>
</dbReference>
<accession>A0AAV9DM70</accession>
<gene>
    <name evidence="11" type="primary">CRK3</name>
    <name evidence="11" type="ORF">QJS10_CPB12g00105</name>
</gene>
<comment type="caution">
    <text evidence="11">The sequence shown here is derived from an EMBL/GenBank/DDBJ whole genome shotgun (WGS) entry which is preliminary data.</text>
</comment>
<evidence type="ECO:0000256" key="6">
    <source>
        <dbReference type="ARBA" id="ARBA00023157"/>
    </source>
</evidence>
<evidence type="ECO:0000256" key="3">
    <source>
        <dbReference type="ARBA" id="ARBA00022729"/>
    </source>
</evidence>
<evidence type="ECO:0000256" key="4">
    <source>
        <dbReference type="ARBA" id="ARBA00022737"/>
    </source>
</evidence>
<name>A0AAV9DM70_ACOCL</name>
<dbReference type="InterPro" id="IPR002902">
    <property type="entry name" value="GNK2"/>
</dbReference>
<keyword evidence="5" id="KW-0965">Cell junction</keyword>
<evidence type="ECO:0000256" key="9">
    <source>
        <dbReference type="SAM" id="SignalP"/>
    </source>
</evidence>